<dbReference type="Proteomes" id="UP000193017">
    <property type="component" value="Chromosome"/>
</dbReference>
<dbReference type="STRING" id="1945662.B0A89_07635"/>
<accession>A0A1W6CXK7</accession>
<evidence type="ECO:0000313" key="2">
    <source>
        <dbReference type="EMBL" id="ARJ69519.1"/>
    </source>
</evidence>
<proteinExistence type="predicted"/>
<gene>
    <name evidence="2" type="ORF">B0A89_07635</name>
</gene>
<dbReference type="EMBL" id="CP020612">
    <property type="protein sequence ID" value="ARJ69519.1"/>
    <property type="molecule type" value="Genomic_DNA"/>
</dbReference>
<feature type="compositionally biased region" description="Low complexity" evidence="1">
    <location>
        <begin position="466"/>
        <end position="479"/>
    </location>
</feature>
<feature type="region of interest" description="Disordered" evidence="1">
    <location>
        <begin position="466"/>
        <end position="488"/>
    </location>
</feature>
<protein>
    <submittedName>
        <fullName evidence="2">Uncharacterized protein</fullName>
    </submittedName>
</protein>
<keyword evidence="3" id="KW-1185">Reference proteome</keyword>
<dbReference type="RefSeq" id="WP_085377637.1">
    <property type="nucleotide sequence ID" value="NZ_CP020612.1"/>
</dbReference>
<organism evidence="2 3">
    <name type="scientific">Paracoccus contaminans</name>
    <dbReference type="NCBI Taxonomy" id="1945662"/>
    <lineage>
        <taxon>Bacteria</taxon>
        <taxon>Pseudomonadati</taxon>
        <taxon>Pseudomonadota</taxon>
        <taxon>Alphaproteobacteria</taxon>
        <taxon>Rhodobacterales</taxon>
        <taxon>Paracoccaceae</taxon>
        <taxon>Paracoccus</taxon>
    </lineage>
</organism>
<name>A0A1W6CXK7_9RHOB</name>
<dbReference type="Pfam" id="PF13692">
    <property type="entry name" value="Glyco_trans_1_4"/>
    <property type="match status" value="1"/>
</dbReference>
<dbReference type="AlphaFoldDB" id="A0A1W6CXK7"/>
<reference evidence="2 3" key="1">
    <citation type="submission" date="2017-03" db="EMBL/GenBank/DDBJ databases">
        <title>Genome sequence of Paracoccus contaminans isolated from a water microcosm.</title>
        <authorList>
            <person name="Aurass P."/>
            <person name="Karste S."/>
            <person name="Trost E."/>
            <person name="Glaeser S.P."/>
            <person name="Kaempfer P."/>
            <person name="Flieger A."/>
        </authorList>
    </citation>
    <scope>NUCLEOTIDE SEQUENCE [LARGE SCALE GENOMIC DNA]</scope>
    <source>
        <strain evidence="3">RKI 16-01929T\LMG 29738T\CCM 8701T\CIP 111112T</strain>
    </source>
</reference>
<evidence type="ECO:0000256" key="1">
    <source>
        <dbReference type="SAM" id="MobiDB-lite"/>
    </source>
</evidence>
<dbReference type="SUPFAM" id="SSF53756">
    <property type="entry name" value="UDP-Glycosyltransferase/glycogen phosphorylase"/>
    <property type="match status" value="1"/>
</dbReference>
<evidence type="ECO:0000313" key="3">
    <source>
        <dbReference type="Proteomes" id="UP000193017"/>
    </source>
</evidence>
<dbReference type="Gene3D" id="3.40.50.2000">
    <property type="entry name" value="Glycogen Phosphorylase B"/>
    <property type="match status" value="2"/>
</dbReference>
<dbReference type="PANTHER" id="PTHR12526">
    <property type="entry name" value="GLYCOSYLTRANSFERASE"/>
    <property type="match status" value="1"/>
</dbReference>
<sequence>MAVVYSIFHRLGKGGGGKVRAVQHRLNAFAEMRGFDPVLLNLDHHIRQRLNFAALRRAGALHPAVTYASLPDACLGAAIKAGIGVFTDYPAGAATRARVSTGRNKGYDALGAVVTRTYQTGKDVSRITLMDDVPYQLNVARPDGSVVTTDFAAGRPIGRWRRLGGEFKGGTNLVTGTFHQMARMFEASLFELVDWTDAVVFFDGITSAYLAPFATPRSILFLHTDHRDPDGRINARARGLIEGYQGAAIVTATEVHRRRLEADLVPARPVEVLPHFIQIEAHPPVPRRHLVTVSRLDLAGKPIDQAIRAFAAIMDDFPGVDYLIHGDGAGEAQLKELIARLGCGHRVRLMGYTDAPLAVFRGALAAVCPTLTEGFGLSILEALSCGCPVISHDVDYGPREMIDGRNGLLVPPGDEAALAAAMRHVLADPAPFQQASAEGLERYSRPRYLENYRRLVLQVLHGAAAGPPAAAQDGPAGAQREPSAPGRLDHYAWHDSARAYRLDG</sequence>
<dbReference type="OrthoDB" id="9790710at2"/>
<dbReference type="KEGG" id="pcon:B0A89_07635"/>